<accession>A0A3B0RKM8</accession>
<evidence type="ECO:0000259" key="1">
    <source>
        <dbReference type="Pfam" id="PF13670"/>
    </source>
</evidence>
<organism evidence="2">
    <name type="scientific">hydrothermal vent metagenome</name>
    <dbReference type="NCBI Taxonomy" id="652676"/>
    <lineage>
        <taxon>unclassified sequences</taxon>
        <taxon>metagenomes</taxon>
        <taxon>ecological metagenomes</taxon>
    </lineage>
</organism>
<protein>
    <recommendedName>
        <fullName evidence="1">PepSY domain-containing protein</fullName>
    </recommendedName>
</protein>
<dbReference type="Pfam" id="PF13670">
    <property type="entry name" value="PepSY_2"/>
    <property type="match status" value="1"/>
</dbReference>
<evidence type="ECO:0000313" key="2">
    <source>
        <dbReference type="EMBL" id="VAV89326.1"/>
    </source>
</evidence>
<sequence>MNIYSKVSIITALILAPAFSVRAEVECDSGPKSQWMTKTSITKTLKEEEYEIRKVEVEDGCYEVYAMKDGKKYEIYINPKNGKIVDTEEK</sequence>
<proteinExistence type="predicted"/>
<name>A0A3B0RKM8_9ZZZZ</name>
<dbReference type="AlphaFoldDB" id="A0A3B0RKM8"/>
<gene>
    <name evidence="2" type="ORF">MNBD_ALPHA02-348</name>
</gene>
<feature type="domain" description="PepSY" evidence="1">
    <location>
        <begin position="9"/>
        <end position="87"/>
    </location>
</feature>
<dbReference type="EMBL" id="UOED01000045">
    <property type="protein sequence ID" value="VAV89326.1"/>
    <property type="molecule type" value="Genomic_DNA"/>
</dbReference>
<dbReference type="InterPro" id="IPR025711">
    <property type="entry name" value="PepSY"/>
</dbReference>
<reference evidence="2" key="1">
    <citation type="submission" date="2018-06" db="EMBL/GenBank/DDBJ databases">
        <authorList>
            <person name="Zhirakovskaya E."/>
        </authorList>
    </citation>
    <scope>NUCLEOTIDE SEQUENCE</scope>
</reference>